<dbReference type="PROSITE" id="PS00888">
    <property type="entry name" value="CNMP_BINDING_1"/>
    <property type="match status" value="2"/>
</dbReference>
<dbReference type="InterPro" id="IPR008271">
    <property type="entry name" value="Ser/Thr_kinase_AS"/>
</dbReference>
<dbReference type="FunFam" id="2.60.120.10:FF:000068">
    <property type="entry name" value="cGMP-dependent protein kinase"/>
    <property type="match status" value="1"/>
</dbReference>
<keyword evidence="12" id="KW-0142">cGMP-binding</keyword>
<keyword evidence="5 20" id="KW-0723">Serine/threonine-protein kinase</keyword>
<evidence type="ECO:0000256" key="7">
    <source>
        <dbReference type="ARBA" id="ARBA00022679"/>
    </source>
</evidence>
<protein>
    <recommendedName>
        <fullName evidence="13">cGMP-dependent protein kinase</fullName>
        <ecNumber evidence="4">2.7.11.12</ecNumber>
    </recommendedName>
</protein>
<evidence type="ECO:0000259" key="19">
    <source>
        <dbReference type="PROSITE" id="PS51285"/>
    </source>
</evidence>
<dbReference type="Pfam" id="PF00069">
    <property type="entry name" value="Pkinase"/>
    <property type="match status" value="1"/>
</dbReference>
<evidence type="ECO:0000256" key="3">
    <source>
        <dbReference type="ARBA" id="ARBA00006352"/>
    </source>
</evidence>
<evidence type="ECO:0000256" key="6">
    <source>
        <dbReference type="ARBA" id="ARBA00022535"/>
    </source>
</evidence>
<evidence type="ECO:0000256" key="8">
    <source>
        <dbReference type="ARBA" id="ARBA00022723"/>
    </source>
</evidence>
<name>A0A9K3KNX9_9STRA</name>
<evidence type="ECO:0000256" key="15">
    <source>
        <dbReference type="ARBA" id="ARBA00047462"/>
    </source>
</evidence>
<dbReference type="Proteomes" id="UP000693970">
    <property type="component" value="Unassembled WGS sequence"/>
</dbReference>
<evidence type="ECO:0000256" key="14">
    <source>
        <dbReference type="ARBA" id="ARBA00047298"/>
    </source>
</evidence>
<comment type="catalytic activity">
    <reaction evidence="14">
        <text>L-threonyl-[protein] + ATP = O-phospho-L-threonyl-[protein] + ADP + H(+)</text>
        <dbReference type="Rhea" id="RHEA:46608"/>
        <dbReference type="Rhea" id="RHEA-COMP:11060"/>
        <dbReference type="Rhea" id="RHEA-COMP:11605"/>
        <dbReference type="ChEBI" id="CHEBI:15378"/>
        <dbReference type="ChEBI" id="CHEBI:30013"/>
        <dbReference type="ChEBI" id="CHEBI:30616"/>
        <dbReference type="ChEBI" id="CHEBI:61977"/>
        <dbReference type="ChEBI" id="CHEBI:456216"/>
        <dbReference type="EC" id="2.7.11.12"/>
    </reaction>
</comment>
<evidence type="ECO:0000313" key="20">
    <source>
        <dbReference type="EMBL" id="KAG7346987.1"/>
    </source>
</evidence>
<dbReference type="PANTHER" id="PTHR24353:SF143">
    <property type="entry name" value="PROTEIN KINASE DOMAIN-CONTAINING PROTEIN"/>
    <property type="match status" value="1"/>
</dbReference>
<dbReference type="GO" id="GO:0012505">
    <property type="term" value="C:endomembrane system"/>
    <property type="evidence" value="ECO:0007669"/>
    <property type="project" value="UniProtKB-SubCell"/>
</dbReference>
<evidence type="ECO:0000259" key="17">
    <source>
        <dbReference type="PROSITE" id="PS50011"/>
    </source>
</evidence>
<feature type="binding site" evidence="16">
    <location>
        <position position="535"/>
    </location>
    <ligand>
        <name>ATP</name>
        <dbReference type="ChEBI" id="CHEBI:30616"/>
    </ligand>
</feature>
<evidence type="ECO:0000256" key="5">
    <source>
        <dbReference type="ARBA" id="ARBA00022527"/>
    </source>
</evidence>
<feature type="domain" description="Cyclic nucleotide-binding" evidence="18">
    <location>
        <begin position="121"/>
        <end position="236"/>
    </location>
</feature>
<reference evidence="20" key="2">
    <citation type="submission" date="2021-04" db="EMBL/GenBank/DDBJ databases">
        <authorList>
            <person name="Podell S."/>
        </authorList>
    </citation>
    <scope>NUCLEOTIDE SEQUENCE</scope>
    <source>
        <strain evidence="20">Hildebrandi</strain>
    </source>
</reference>
<feature type="domain" description="Protein kinase" evidence="17">
    <location>
        <begin position="503"/>
        <end position="766"/>
    </location>
</feature>
<feature type="domain" description="AGC-kinase C-terminal" evidence="19">
    <location>
        <begin position="767"/>
        <end position="824"/>
    </location>
</feature>
<keyword evidence="6" id="KW-0140">cGMP</keyword>
<keyword evidence="8" id="KW-0479">Metal-binding</keyword>
<comment type="catalytic activity">
    <reaction evidence="15">
        <text>L-seryl-[protein] + ATP = O-phospho-L-seryl-[protein] + ADP + H(+)</text>
        <dbReference type="Rhea" id="RHEA:17989"/>
        <dbReference type="Rhea" id="RHEA-COMP:9863"/>
        <dbReference type="Rhea" id="RHEA-COMP:11604"/>
        <dbReference type="ChEBI" id="CHEBI:15378"/>
        <dbReference type="ChEBI" id="CHEBI:29999"/>
        <dbReference type="ChEBI" id="CHEBI:30616"/>
        <dbReference type="ChEBI" id="CHEBI:83421"/>
        <dbReference type="ChEBI" id="CHEBI:456216"/>
        <dbReference type="EC" id="2.7.11.12"/>
    </reaction>
</comment>
<dbReference type="GO" id="GO:0004691">
    <property type="term" value="F:cAMP-dependent protein kinase activity"/>
    <property type="evidence" value="ECO:0007669"/>
    <property type="project" value="TreeGrafter"/>
</dbReference>
<comment type="caution">
    <text evidence="20">The sequence shown here is derived from an EMBL/GenBank/DDBJ whole genome shotgun (WGS) entry which is preliminary data.</text>
</comment>
<dbReference type="EC" id="2.7.11.12" evidence="4"/>
<dbReference type="GO" id="GO:0004692">
    <property type="term" value="F:cGMP-dependent protein kinase activity"/>
    <property type="evidence" value="ECO:0007669"/>
    <property type="project" value="UniProtKB-EC"/>
</dbReference>
<dbReference type="InterPro" id="IPR000719">
    <property type="entry name" value="Prot_kinase_dom"/>
</dbReference>
<evidence type="ECO:0000256" key="4">
    <source>
        <dbReference type="ARBA" id="ARBA00012428"/>
    </source>
</evidence>
<dbReference type="PROSITE" id="PS51285">
    <property type="entry name" value="AGC_KINASE_CTER"/>
    <property type="match status" value="1"/>
</dbReference>
<keyword evidence="9 16" id="KW-0547">Nucleotide-binding</keyword>
<sequence>MGCGQSKAVDFTELDMARSEKHLELGSPVNMSSGPMVTLAQKAKPVMDNLILADNTPKLSKQIQATTAVIMRSNSPRGGAHHLKNVFAPPLEDPGSFQAPVFAKSQEEKQFIREALQNNFVFAALSERELRTIIDAFEAQNATPEETIIQQGDVGDYFYVIRKGTVRYEVNKNVVGHAGEGKSFGELALLYTSPRAASVIAETKSTLYRVDQKTFRYIMQSQTLQTENDKKDLLKGVSFFDVLDPTDINKLVHTMIPRVFEAGEFIVKKGEEGDTFYVIQEGKVRVTDITIGSTNFEEQQLGPGDYFGERALIHKEPRSANVIGKTRGIALSIDRETFENVVGSIALLTVKAEDKRKLSAIRIIQMTHLSQPTIGSLASQIVDKTVGSRTDIMTEGKTTQAALYFLRAGKLEMKCKSDPEYNKTIESGGCFGEEMLEIDVCGMKKTTDCVAKYTVRTLGDPAKVGVLSMSTFREVVDTTTLGKQKKTIVELSGGDGNIPFDSLKRHTILGAGTFGQVWLVSHVGSDQQRRPYALKIQSKYELIKNHQAKGVVQEKNIMQQLHHPFLTNLVQTYQDDDFIYMLLGLVQGGELFSLLHQTTYDGISEKDTKFYAAGILEGLSHMHRRNILYRDLKPENVLIDRDGYPVIIDFGFAKYVVSKTYTLCGTPLYLAPEVILNRGHDKGADHWSYAVLVFEMIAGYTPFYQEGMDQMKLFRTICKGHFSFPPAGVMSMEVEDLLQRFFVLDPAKRLGSLARGINEIYAHTWYKEIDFGELRQKEIDAPWVPNIKDPLDTANFENWDHLEDKTKSHEPKVSEDAQRIFQNF</sequence>
<keyword evidence="11 16" id="KW-0067">ATP-binding</keyword>
<feature type="domain" description="Cyclic nucleotide-binding" evidence="18">
    <location>
        <begin position="239"/>
        <end position="343"/>
    </location>
</feature>
<dbReference type="SMART" id="SM00220">
    <property type="entry name" value="S_TKc"/>
    <property type="match status" value="1"/>
</dbReference>
<dbReference type="GO" id="GO:0005952">
    <property type="term" value="C:cAMP-dependent protein kinase complex"/>
    <property type="evidence" value="ECO:0007669"/>
    <property type="project" value="TreeGrafter"/>
</dbReference>
<comment type="similarity">
    <text evidence="3">Belongs to the protein kinase superfamily. AGC Ser/Thr protein kinase family. cGMP subfamily.</text>
</comment>
<evidence type="ECO:0000256" key="12">
    <source>
        <dbReference type="ARBA" id="ARBA00022992"/>
    </source>
</evidence>
<organism evidence="20 21">
    <name type="scientific">Nitzschia inconspicua</name>
    <dbReference type="NCBI Taxonomy" id="303405"/>
    <lineage>
        <taxon>Eukaryota</taxon>
        <taxon>Sar</taxon>
        <taxon>Stramenopiles</taxon>
        <taxon>Ochrophyta</taxon>
        <taxon>Bacillariophyta</taxon>
        <taxon>Bacillariophyceae</taxon>
        <taxon>Bacillariophycidae</taxon>
        <taxon>Bacillariales</taxon>
        <taxon>Bacillariaceae</taxon>
        <taxon>Nitzschia</taxon>
    </lineage>
</organism>
<proteinExistence type="inferred from homology"/>
<gene>
    <name evidence="20" type="ORF">IV203_006056</name>
</gene>
<comment type="subcellular location">
    <subcellularLocation>
        <location evidence="2">Endomembrane system</location>
    </subcellularLocation>
</comment>
<dbReference type="GO" id="GO:0005524">
    <property type="term" value="F:ATP binding"/>
    <property type="evidence" value="ECO:0007669"/>
    <property type="project" value="UniProtKB-UniRule"/>
</dbReference>
<keyword evidence="21" id="KW-1185">Reference proteome</keyword>
<evidence type="ECO:0000256" key="2">
    <source>
        <dbReference type="ARBA" id="ARBA00004308"/>
    </source>
</evidence>
<dbReference type="PROSITE" id="PS00107">
    <property type="entry name" value="PROTEIN_KINASE_ATP"/>
    <property type="match status" value="1"/>
</dbReference>
<evidence type="ECO:0000256" key="9">
    <source>
        <dbReference type="ARBA" id="ARBA00022741"/>
    </source>
</evidence>
<dbReference type="Pfam" id="PF00027">
    <property type="entry name" value="cNMP_binding"/>
    <property type="match status" value="2"/>
</dbReference>
<evidence type="ECO:0000313" key="21">
    <source>
        <dbReference type="Proteomes" id="UP000693970"/>
    </source>
</evidence>
<accession>A0A9K3KNX9</accession>
<evidence type="ECO:0000256" key="16">
    <source>
        <dbReference type="PROSITE-ProRule" id="PRU10141"/>
    </source>
</evidence>
<dbReference type="EMBL" id="JAGRRH010000021">
    <property type="protein sequence ID" value="KAG7346987.1"/>
    <property type="molecule type" value="Genomic_DNA"/>
</dbReference>
<dbReference type="PROSITE" id="PS50042">
    <property type="entry name" value="CNMP_BINDING_3"/>
    <property type="match status" value="3"/>
</dbReference>
<keyword evidence="10 20" id="KW-0418">Kinase</keyword>
<dbReference type="InterPro" id="IPR017441">
    <property type="entry name" value="Protein_kinase_ATP_BS"/>
</dbReference>
<evidence type="ECO:0000256" key="13">
    <source>
        <dbReference type="ARBA" id="ARBA00024113"/>
    </source>
</evidence>
<dbReference type="PANTHER" id="PTHR24353">
    <property type="entry name" value="CYCLIC NUCLEOTIDE-DEPENDENT PROTEIN KINASE"/>
    <property type="match status" value="1"/>
</dbReference>
<dbReference type="CDD" id="cd00038">
    <property type="entry name" value="CAP_ED"/>
    <property type="match status" value="2"/>
</dbReference>
<dbReference type="SMART" id="SM00133">
    <property type="entry name" value="S_TK_X"/>
    <property type="match status" value="1"/>
</dbReference>
<evidence type="ECO:0000256" key="11">
    <source>
        <dbReference type="ARBA" id="ARBA00022840"/>
    </source>
</evidence>
<dbReference type="InterPro" id="IPR000961">
    <property type="entry name" value="AGC-kinase_C"/>
</dbReference>
<keyword evidence="7" id="KW-0808">Transferase</keyword>
<dbReference type="GO" id="GO:0046872">
    <property type="term" value="F:metal ion binding"/>
    <property type="evidence" value="ECO:0007669"/>
    <property type="project" value="UniProtKB-KW"/>
</dbReference>
<dbReference type="OrthoDB" id="37858at2759"/>
<dbReference type="InterPro" id="IPR000595">
    <property type="entry name" value="cNMP-bd_dom"/>
</dbReference>
<comment type="cofactor">
    <cofactor evidence="1">
        <name>Mg(2+)</name>
        <dbReference type="ChEBI" id="CHEBI:18420"/>
    </cofactor>
</comment>
<dbReference type="SMART" id="SM00100">
    <property type="entry name" value="cNMP"/>
    <property type="match status" value="2"/>
</dbReference>
<dbReference type="GO" id="GO:0030553">
    <property type="term" value="F:cGMP binding"/>
    <property type="evidence" value="ECO:0007669"/>
    <property type="project" value="UniProtKB-KW"/>
</dbReference>
<evidence type="ECO:0000256" key="1">
    <source>
        <dbReference type="ARBA" id="ARBA00001946"/>
    </source>
</evidence>
<feature type="domain" description="Cyclic nucleotide-binding" evidence="18">
    <location>
        <begin position="403"/>
        <end position="476"/>
    </location>
</feature>
<dbReference type="PROSITE" id="PS00108">
    <property type="entry name" value="PROTEIN_KINASE_ST"/>
    <property type="match status" value="1"/>
</dbReference>
<evidence type="ECO:0000256" key="10">
    <source>
        <dbReference type="ARBA" id="ARBA00022777"/>
    </source>
</evidence>
<evidence type="ECO:0000259" key="18">
    <source>
        <dbReference type="PROSITE" id="PS50042"/>
    </source>
</evidence>
<dbReference type="PROSITE" id="PS50011">
    <property type="entry name" value="PROTEIN_KINASE_DOM"/>
    <property type="match status" value="1"/>
</dbReference>
<dbReference type="AlphaFoldDB" id="A0A9K3KNX9"/>
<dbReference type="InterPro" id="IPR018488">
    <property type="entry name" value="cNMP-bd_CS"/>
</dbReference>
<reference evidence="20" key="1">
    <citation type="journal article" date="2021" name="Sci. Rep.">
        <title>Diploid genomic architecture of Nitzschia inconspicua, an elite biomass production diatom.</title>
        <authorList>
            <person name="Oliver A."/>
            <person name="Podell S."/>
            <person name="Pinowska A."/>
            <person name="Traller J.C."/>
            <person name="Smith S.R."/>
            <person name="McClure R."/>
            <person name="Beliaev A."/>
            <person name="Bohutskyi P."/>
            <person name="Hill E.A."/>
            <person name="Rabines A."/>
            <person name="Zheng H."/>
            <person name="Allen L.Z."/>
            <person name="Kuo A."/>
            <person name="Grigoriev I.V."/>
            <person name="Allen A.E."/>
            <person name="Hazlebeck D."/>
            <person name="Allen E.E."/>
        </authorList>
    </citation>
    <scope>NUCLEOTIDE SEQUENCE</scope>
    <source>
        <strain evidence="20">Hildebrandi</strain>
    </source>
</reference>
<dbReference type="PROSITE" id="PS00889">
    <property type="entry name" value="CNMP_BINDING_2"/>
    <property type="match status" value="1"/>
</dbReference>